<evidence type="ECO:0000259" key="16">
    <source>
        <dbReference type="PROSITE" id="PS51918"/>
    </source>
</evidence>
<dbReference type="OrthoDB" id="9805215at2"/>
<dbReference type="Pfam" id="PF04055">
    <property type="entry name" value="Radical_SAM"/>
    <property type="match status" value="1"/>
</dbReference>
<name>A0A2U1B273_9BACT</name>
<evidence type="ECO:0000313" key="17">
    <source>
        <dbReference type="EMBL" id="NMD87089.1"/>
    </source>
</evidence>
<evidence type="ECO:0000259" key="14">
    <source>
        <dbReference type="PROSITE" id="PS50926"/>
    </source>
</evidence>
<dbReference type="PROSITE" id="PS51918">
    <property type="entry name" value="RADICAL_SAM"/>
    <property type="match status" value="1"/>
</dbReference>
<organism evidence="18 19">
    <name type="scientific">Victivallis vadensis</name>
    <dbReference type="NCBI Taxonomy" id="172901"/>
    <lineage>
        <taxon>Bacteria</taxon>
        <taxon>Pseudomonadati</taxon>
        <taxon>Lentisphaerota</taxon>
        <taxon>Lentisphaeria</taxon>
        <taxon>Victivallales</taxon>
        <taxon>Victivallaceae</taxon>
        <taxon>Victivallis</taxon>
    </lineage>
</organism>
<keyword evidence="4 13" id="KW-0808">Transferase</keyword>
<evidence type="ECO:0000256" key="12">
    <source>
        <dbReference type="ARBA" id="ARBA00081141"/>
    </source>
</evidence>
<dbReference type="SFLD" id="SFLDF00273">
    <property type="entry name" value="(dimethylallyl)adenosine_tRNA"/>
    <property type="match status" value="1"/>
</dbReference>
<comment type="subcellular location">
    <subcellularLocation>
        <location evidence="13">Cytoplasm</location>
    </subcellularLocation>
</comment>
<dbReference type="SFLD" id="SFLDS00029">
    <property type="entry name" value="Radical_SAM"/>
    <property type="match status" value="1"/>
</dbReference>
<dbReference type="GO" id="GO:0046872">
    <property type="term" value="F:metal ion binding"/>
    <property type="evidence" value="ECO:0007669"/>
    <property type="project" value="UniProtKB-KW"/>
</dbReference>
<dbReference type="SMART" id="SM00729">
    <property type="entry name" value="Elp3"/>
    <property type="match status" value="1"/>
</dbReference>
<dbReference type="InterPro" id="IPR020612">
    <property type="entry name" value="Methylthiotransferase_CS"/>
</dbReference>
<keyword evidence="8 13" id="KW-0411">Iron-sulfur</keyword>
<keyword evidence="7 13" id="KW-0408">Iron</keyword>
<reference evidence="17 20" key="2">
    <citation type="submission" date="2020-04" db="EMBL/GenBank/DDBJ databases">
        <authorList>
            <person name="Hitch T.C.A."/>
            <person name="Wylensek D."/>
            <person name="Clavel T."/>
        </authorList>
    </citation>
    <scope>NUCLEOTIDE SEQUENCE [LARGE SCALE GENOMIC DNA]</scope>
    <source>
        <strain evidence="17 20">COR2-253-APC-1A</strain>
    </source>
</reference>
<feature type="binding site" evidence="13">
    <location>
        <position position="165"/>
    </location>
    <ligand>
        <name>[4Fe-4S] cluster</name>
        <dbReference type="ChEBI" id="CHEBI:49883"/>
        <label>2</label>
        <note>4Fe-4S-S-AdoMet</note>
    </ligand>
</feature>
<evidence type="ECO:0000256" key="10">
    <source>
        <dbReference type="ARBA" id="ARBA00068570"/>
    </source>
</evidence>
<evidence type="ECO:0000256" key="11">
    <source>
        <dbReference type="ARBA" id="ARBA00080698"/>
    </source>
</evidence>
<dbReference type="InterPro" id="IPR005839">
    <property type="entry name" value="Methylthiotransferase"/>
</dbReference>
<dbReference type="RefSeq" id="WP_116883818.1">
    <property type="nucleotide sequence ID" value="NZ_CABMMC010000123.1"/>
</dbReference>
<accession>A0A2U1B273</accession>
<evidence type="ECO:0000256" key="13">
    <source>
        <dbReference type="HAMAP-Rule" id="MF_01864"/>
    </source>
</evidence>
<comment type="caution">
    <text evidence="18">The sequence shown here is derived from an EMBL/GenBank/DDBJ whole genome shotgun (WGS) entry which is preliminary data.</text>
</comment>
<dbReference type="GO" id="GO:0035597">
    <property type="term" value="F:tRNA-2-methylthio-N(6)-dimethylallyladenosine(37) synthase activity"/>
    <property type="evidence" value="ECO:0007669"/>
    <property type="project" value="UniProtKB-EC"/>
</dbReference>
<keyword evidence="2 13" id="KW-0004">4Fe-4S</keyword>
<dbReference type="PROSITE" id="PS50926">
    <property type="entry name" value="TRAM"/>
    <property type="match status" value="1"/>
</dbReference>
<dbReference type="GO" id="GO:0005829">
    <property type="term" value="C:cytosol"/>
    <property type="evidence" value="ECO:0007669"/>
    <property type="project" value="TreeGrafter"/>
</dbReference>
<evidence type="ECO:0000256" key="3">
    <source>
        <dbReference type="ARBA" id="ARBA00022490"/>
    </source>
</evidence>
<dbReference type="EMBL" id="JABAEW010000018">
    <property type="protein sequence ID" value="NMD87089.1"/>
    <property type="molecule type" value="Genomic_DNA"/>
</dbReference>
<dbReference type="Pfam" id="PF01938">
    <property type="entry name" value="TRAM"/>
    <property type="match status" value="1"/>
</dbReference>
<dbReference type="Proteomes" id="UP000576225">
    <property type="component" value="Unassembled WGS sequence"/>
</dbReference>
<dbReference type="EMBL" id="QEKH01000011">
    <property type="protein sequence ID" value="PVY42627.1"/>
    <property type="molecule type" value="Genomic_DNA"/>
</dbReference>
<feature type="domain" description="TRAM" evidence="14">
    <location>
        <begin position="383"/>
        <end position="446"/>
    </location>
</feature>
<evidence type="ECO:0000259" key="15">
    <source>
        <dbReference type="PROSITE" id="PS51449"/>
    </source>
</evidence>
<keyword evidence="19" id="KW-1185">Reference proteome</keyword>
<sequence>MKIFIKTYGCQMNERDSEAFAGMLVEAGHTMVDSEEQADVLLFNTCSVREQAERKAIGKIGFMKKLKAKHPELIIGAMGCMAQRLGNDLLKELPHLDFVLGTGQLHTLVPLIESIRADRRQVASLNESEAVLTGMGSHYRPAGDVRNWHAQIAITRGCNRFCSYCIVPYVRGREISRDPGDVVREARELVAAGARELMLLGQNVAAYGLGGNTNPPEDGSSPFAELLEELDRIPELLRIRFTSPYPTYFNGRLIDAIAKSRTVCHNIHLPLQSGSDRMLKAMNRQYTHDSYLEVVNRIRAAMPDVTFSTDVIVGFPGETDGDFKQTREVMNTVGFDNSFIFKYSPRPGARSAALADSVPQEVKEERNQILLNDLKLRVEAFLKQQIGTTQEILVEGVSPRNPARWCGRTGTNRLIHFEPEEGLQAGTLRSVTVTRAGSVSLFGELV</sequence>
<dbReference type="InterPro" id="IPR023404">
    <property type="entry name" value="rSAM_horseshoe"/>
</dbReference>
<evidence type="ECO:0000256" key="9">
    <source>
        <dbReference type="ARBA" id="ARBA00033765"/>
    </source>
</evidence>
<protein>
    <recommendedName>
        <fullName evidence="10 13">tRNA-2-methylthio-N(6)-dimethylallyladenosine synthase</fullName>
        <ecNumber evidence="9 13">2.8.4.3</ecNumber>
    </recommendedName>
    <alternativeName>
        <fullName evidence="12 13">(Dimethylallyl)adenosine tRNA methylthiotransferase MiaB</fullName>
    </alternativeName>
    <alternativeName>
        <fullName evidence="11 13">tRNA-i(6)A37 methylthiotransferase</fullName>
    </alternativeName>
</protein>
<keyword evidence="3 13" id="KW-0963">Cytoplasm</keyword>
<dbReference type="InterPro" id="IPR006463">
    <property type="entry name" value="MiaB_methiolase"/>
</dbReference>
<dbReference type="InterPro" id="IPR058240">
    <property type="entry name" value="rSAM_sf"/>
</dbReference>
<dbReference type="SFLD" id="SFLDG01061">
    <property type="entry name" value="methylthiotransferase"/>
    <property type="match status" value="1"/>
</dbReference>
<dbReference type="PROSITE" id="PS01278">
    <property type="entry name" value="MTTASE_RADICAL"/>
    <property type="match status" value="1"/>
</dbReference>
<dbReference type="FunFam" id="3.40.50.12160:FF:000003">
    <property type="entry name" value="CDK5 regulatory subunit-associated protein 1"/>
    <property type="match status" value="1"/>
</dbReference>
<comment type="cofactor">
    <cofactor evidence="13">
        <name>[4Fe-4S] cluster</name>
        <dbReference type="ChEBI" id="CHEBI:49883"/>
    </cofactor>
    <text evidence="13">Binds 2 [4Fe-4S] clusters. One cluster is coordinated with 3 cysteines and an exchangeable S-adenosyl-L-methionine.</text>
</comment>
<dbReference type="InterPro" id="IPR002792">
    <property type="entry name" value="TRAM_dom"/>
</dbReference>
<evidence type="ECO:0000313" key="19">
    <source>
        <dbReference type="Proteomes" id="UP000245959"/>
    </source>
</evidence>
<dbReference type="NCBIfam" id="TIGR00089">
    <property type="entry name" value="MiaB/RimO family radical SAM methylthiotransferase"/>
    <property type="match status" value="1"/>
</dbReference>
<feature type="binding site" evidence="13">
    <location>
        <position position="158"/>
    </location>
    <ligand>
        <name>[4Fe-4S] cluster</name>
        <dbReference type="ChEBI" id="CHEBI:49883"/>
        <label>2</label>
        <note>4Fe-4S-S-AdoMet</note>
    </ligand>
</feature>
<feature type="domain" description="MTTase N-terminal" evidence="15">
    <location>
        <begin position="1"/>
        <end position="117"/>
    </location>
</feature>
<dbReference type="PANTHER" id="PTHR43020">
    <property type="entry name" value="CDK5 REGULATORY SUBUNIT-ASSOCIATED PROTEIN 1"/>
    <property type="match status" value="1"/>
</dbReference>
<dbReference type="Gene3D" id="3.80.30.20">
    <property type="entry name" value="tm_1862 like domain"/>
    <property type="match status" value="1"/>
</dbReference>
<dbReference type="PANTHER" id="PTHR43020:SF2">
    <property type="entry name" value="MITOCHONDRIAL TRNA METHYLTHIOTRANSFERASE CDK5RAP1"/>
    <property type="match status" value="1"/>
</dbReference>
<dbReference type="InterPro" id="IPR013848">
    <property type="entry name" value="Methylthiotransferase_N"/>
</dbReference>
<proteinExistence type="inferred from homology"/>
<dbReference type="HAMAP" id="MF_01864">
    <property type="entry name" value="tRNA_metthiotr_MiaB"/>
    <property type="match status" value="1"/>
</dbReference>
<dbReference type="FunFam" id="3.80.30.20:FF:000001">
    <property type="entry name" value="tRNA-2-methylthio-N(6)-dimethylallyladenosine synthase 2"/>
    <property type="match status" value="1"/>
</dbReference>
<keyword evidence="13" id="KW-0819">tRNA processing</keyword>
<feature type="domain" description="Radical SAM core" evidence="16">
    <location>
        <begin position="144"/>
        <end position="380"/>
    </location>
</feature>
<comment type="function">
    <text evidence="1 13">Catalyzes the methylthiolation of N6-(dimethylallyl)adenosine (i(6)A), leading to the formation of 2-methylthio-N6-(dimethylallyl)adenosine (ms(2)i(6)A) at position 37 in tRNAs that read codons beginning with uridine.</text>
</comment>
<dbReference type="Gene3D" id="3.40.50.12160">
    <property type="entry name" value="Methylthiotransferase, N-terminal domain"/>
    <property type="match status" value="1"/>
</dbReference>
<evidence type="ECO:0000256" key="4">
    <source>
        <dbReference type="ARBA" id="ARBA00022679"/>
    </source>
</evidence>
<evidence type="ECO:0000313" key="18">
    <source>
        <dbReference type="EMBL" id="PVY42627.1"/>
    </source>
</evidence>
<feature type="binding site" evidence="13">
    <location>
        <position position="46"/>
    </location>
    <ligand>
        <name>[4Fe-4S] cluster</name>
        <dbReference type="ChEBI" id="CHEBI:49883"/>
        <label>1</label>
    </ligand>
</feature>
<gene>
    <name evidence="13 17" type="primary">miaB</name>
    <name evidence="18" type="ORF">C8D82_11184</name>
    <name evidence="17" type="ORF">HF882_10890</name>
</gene>
<evidence type="ECO:0000256" key="6">
    <source>
        <dbReference type="ARBA" id="ARBA00022723"/>
    </source>
</evidence>
<dbReference type="SFLD" id="SFLDG01082">
    <property type="entry name" value="B12-binding_domain_containing"/>
    <property type="match status" value="1"/>
</dbReference>
<evidence type="ECO:0000256" key="8">
    <source>
        <dbReference type="ARBA" id="ARBA00023014"/>
    </source>
</evidence>
<dbReference type="GeneID" id="78295132"/>
<dbReference type="GO" id="GO:0051539">
    <property type="term" value="F:4 iron, 4 sulfur cluster binding"/>
    <property type="evidence" value="ECO:0007669"/>
    <property type="project" value="UniProtKB-UniRule"/>
</dbReference>
<evidence type="ECO:0000256" key="7">
    <source>
        <dbReference type="ARBA" id="ARBA00023004"/>
    </source>
</evidence>
<dbReference type="Proteomes" id="UP000245959">
    <property type="component" value="Unassembled WGS sequence"/>
</dbReference>
<feature type="binding site" evidence="13">
    <location>
        <position position="162"/>
    </location>
    <ligand>
        <name>[4Fe-4S] cluster</name>
        <dbReference type="ChEBI" id="CHEBI:49883"/>
        <label>2</label>
        <note>4Fe-4S-S-AdoMet</note>
    </ligand>
</feature>
<keyword evidence="5 13" id="KW-0949">S-adenosyl-L-methionine</keyword>
<dbReference type="PROSITE" id="PS51449">
    <property type="entry name" value="MTTASE_N"/>
    <property type="match status" value="1"/>
</dbReference>
<dbReference type="AlphaFoldDB" id="A0A2U1B273"/>
<evidence type="ECO:0000256" key="2">
    <source>
        <dbReference type="ARBA" id="ARBA00022485"/>
    </source>
</evidence>
<comment type="catalytic activity">
    <reaction evidence="13">
        <text>N(6)-dimethylallyladenosine(37) in tRNA + (sulfur carrier)-SH + AH2 + 2 S-adenosyl-L-methionine = 2-methylsulfanyl-N(6)-dimethylallyladenosine(37) in tRNA + (sulfur carrier)-H + 5'-deoxyadenosine + L-methionine + A + S-adenosyl-L-homocysteine + 2 H(+)</text>
        <dbReference type="Rhea" id="RHEA:37067"/>
        <dbReference type="Rhea" id="RHEA-COMP:10375"/>
        <dbReference type="Rhea" id="RHEA-COMP:10376"/>
        <dbReference type="Rhea" id="RHEA-COMP:14737"/>
        <dbReference type="Rhea" id="RHEA-COMP:14739"/>
        <dbReference type="ChEBI" id="CHEBI:13193"/>
        <dbReference type="ChEBI" id="CHEBI:15378"/>
        <dbReference type="ChEBI" id="CHEBI:17319"/>
        <dbReference type="ChEBI" id="CHEBI:17499"/>
        <dbReference type="ChEBI" id="CHEBI:29917"/>
        <dbReference type="ChEBI" id="CHEBI:57844"/>
        <dbReference type="ChEBI" id="CHEBI:57856"/>
        <dbReference type="ChEBI" id="CHEBI:59789"/>
        <dbReference type="ChEBI" id="CHEBI:64428"/>
        <dbReference type="ChEBI" id="CHEBI:74415"/>
        <dbReference type="ChEBI" id="CHEBI:74417"/>
        <dbReference type="EC" id="2.8.4.3"/>
    </reaction>
</comment>
<evidence type="ECO:0000256" key="5">
    <source>
        <dbReference type="ARBA" id="ARBA00022691"/>
    </source>
</evidence>
<evidence type="ECO:0000256" key="1">
    <source>
        <dbReference type="ARBA" id="ARBA00003234"/>
    </source>
</evidence>
<feature type="binding site" evidence="13">
    <location>
        <position position="80"/>
    </location>
    <ligand>
        <name>[4Fe-4S] cluster</name>
        <dbReference type="ChEBI" id="CHEBI:49883"/>
        <label>1</label>
    </ligand>
</feature>
<dbReference type="CDD" id="cd01335">
    <property type="entry name" value="Radical_SAM"/>
    <property type="match status" value="1"/>
</dbReference>
<dbReference type="NCBIfam" id="TIGR01574">
    <property type="entry name" value="miaB-methiolase"/>
    <property type="match status" value="1"/>
</dbReference>
<dbReference type="Pfam" id="PF00919">
    <property type="entry name" value="UPF0004"/>
    <property type="match status" value="1"/>
</dbReference>
<comment type="subunit">
    <text evidence="13">Monomer.</text>
</comment>
<evidence type="ECO:0000313" key="20">
    <source>
        <dbReference type="Proteomes" id="UP000576225"/>
    </source>
</evidence>
<feature type="binding site" evidence="13">
    <location>
        <position position="10"/>
    </location>
    <ligand>
        <name>[4Fe-4S] cluster</name>
        <dbReference type="ChEBI" id="CHEBI:49883"/>
        <label>1</label>
    </ligand>
</feature>
<dbReference type="SUPFAM" id="SSF102114">
    <property type="entry name" value="Radical SAM enzymes"/>
    <property type="match status" value="1"/>
</dbReference>
<dbReference type="InterPro" id="IPR007197">
    <property type="entry name" value="rSAM"/>
</dbReference>
<dbReference type="EC" id="2.8.4.3" evidence="9 13"/>
<dbReference type="InterPro" id="IPR038135">
    <property type="entry name" value="Methylthiotransferase_N_sf"/>
</dbReference>
<comment type="similarity">
    <text evidence="13">Belongs to the methylthiotransferase family. MiaB subfamily.</text>
</comment>
<dbReference type="InterPro" id="IPR006638">
    <property type="entry name" value="Elp3/MiaA/NifB-like_rSAM"/>
</dbReference>
<reference evidence="18 19" key="1">
    <citation type="submission" date="2018-04" db="EMBL/GenBank/DDBJ databases">
        <title>Genomic Encyclopedia of Type Strains, Phase IV (KMG-IV): sequencing the most valuable type-strain genomes for metagenomic binning, comparative biology and taxonomic classification.</title>
        <authorList>
            <person name="Goeker M."/>
        </authorList>
    </citation>
    <scope>NUCLEOTIDE SEQUENCE [LARGE SCALE GENOMIC DNA]</scope>
    <source>
        <strain evidence="18 19">DSM 14823</strain>
    </source>
</reference>
<keyword evidence="6 13" id="KW-0479">Metal-binding</keyword>